<dbReference type="InterPro" id="IPR009057">
    <property type="entry name" value="Homeodomain-like_sf"/>
</dbReference>
<keyword evidence="4" id="KW-0862">Zinc</keyword>
<dbReference type="Proteomes" id="UP001557470">
    <property type="component" value="Unassembled WGS sequence"/>
</dbReference>
<feature type="region of interest" description="Disordered" evidence="10">
    <location>
        <begin position="77"/>
        <end position="132"/>
    </location>
</feature>
<feature type="compositionally biased region" description="Low complexity" evidence="10">
    <location>
        <begin position="257"/>
        <end position="266"/>
    </location>
</feature>
<keyword evidence="7" id="KW-0804">Transcription</keyword>
<evidence type="ECO:0000256" key="4">
    <source>
        <dbReference type="ARBA" id="ARBA00022833"/>
    </source>
</evidence>
<evidence type="ECO:0000256" key="6">
    <source>
        <dbReference type="ARBA" id="ARBA00023125"/>
    </source>
</evidence>
<evidence type="ECO:0000313" key="15">
    <source>
        <dbReference type="Proteomes" id="UP001557470"/>
    </source>
</evidence>
<dbReference type="GO" id="GO:0005634">
    <property type="term" value="C:nucleus"/>
    <property type="evidence" value="ECO:0007669"/>
    <property type="project" value="UniProtKB-SubCell"/>
</dbReference>
<feature type="compositionally biased region" description="Low complexity" evidence="10">
    <location>
        <begin position="369"/>
        <end position="395"/>
    </location>
</feature>
<feature type="region of interest" description="Disordered" evidence="10">
    <location>
        <begin position="158"/>
        <end position="195"/>
    </location>
</feature>
<dbReference type="FunFam" id="1.10.10.60:FF:000012">
    <property type="entry name" value="Metastasis-associated 1 family, member 3"/>
    <property type="match status" value="1"/>
</dbReference>
<dbReference type="GO" id="GO:0003677">
    <property type="term" value="F:DNA binding"/>
    <property type="evidence" value="ECO:0007669"/>
    <property type="project" value="UniProtKB-KW"/>
</dbReference>
<evidence type="ECO:0000313" key="14">
    <source>
        <dbReference type="EMBL" id="KAL0969363.1"/>
    </source>
</evidence>
<feature type="region of interest" description="Disordered" evidence="10">
    <location>
        <begin position="548"/>
        <end position="567"/>
    </location>
</feature>
<evidence type="ECO:0000259" key="12">
    <source>
        <dbReference type="PROSITE" id="PS51156"/>
    </source>
</evidence>
<feature type="domain" description="C2H2-type" evidence="11">
    <location>
        <begin position="1024"/>
        <end position="1051"/>
    </location>
</feature>
<dbReference type="Gene3D" id="1.10.10.60">
    <property type="entry name" value="Homeodomain-like"/>
    <property type="match status" value="1"/>
</dbReference>
<feature type="region of interest" description="Disordered" evidence="10">
    <location>
        <begin position="246"/>
        <end position="445"/>
    </location>
</feature>
<evidence type="ECO:0000256" key="2">
    <source>
        <dbReference type="ARBA" id="ARBA00022723"/>
    </source>
</evidence>
<dbReference type="SUPFAM" id="SSF46689">
    <property type="entry name" value="Homeodomain-like"/>
    <property type="match status" value="1"/>
</dbReference>
<evidence type="ECO:0000259" key="11">
    <source>
        <dbReference type="PROSITE" id="PS50157"/>
    </source>
</evidence>
<keyword evidence="3 9" id="KW-0863">Zinc-finger</keyword>
<dbReference type="PROSITE" id="PS00028">
    <property type="entry name" value="ZINC_FINGER_C2H2_1"/>
    <property type="match status" value="2"/>
</dbReference>
<sequence length="1061" mass="118340">MSSQHRLLTDPEELLHCAPSPIHSPMSPQHCPRLPASLFSQTQFPFPRPLLSEAQLLAEPHGLVETDFSPKGVPSEVATCQLMSPPPHPRPQHQPLPPPQLSLHYGYQEYDQDQSGQQMENHPDPESRRDYPLSFQNHNRAYQPNLNHLLDPDQRHQINHNTNLDLGSPPNHYQNPPMDQQNPNSYQEPPMPNQTIYSTQEDHHVEQQSVEVLSQQLDPDHHQTIQNQQLRLQILAQLQREGLVYDLPEPPSQDPSHTQPHTHIPYTPTPHQTPSPYMYTPTHAGQHPSPCFYTQLPQSPTTPVDPISPWYQSPQSYPDSEPSYSPYPRSSSHPNFHSHPQPKCSTQPYLQPKYSPRHPNPTYSPHPNQSPYQYSHPSPHSHQPSPSSTSPYAYPNTQPQSSHNYALPSTYPNHNLYSNTSPSPVHLSPPPGGWGSGRGVSPESRRPHLNQLSLFRHLNNARPLCSPPAQLTKGTLAEHMENDETSNGSRLLCSVCQRVFRSLPALNGHLRSHGGLRGQNGRMQTHRMEGVMPVSPAPLVMPVSVPIRPPDSPAPTLEEDCREGEQDGRREWKNKRCQRRPSPLVLPCKSVGAVVFQSVLRPTGASGAYTPAPMLRPAREGTGLFCSLTGGDGGLLTPMEQPIKIKPKINVGVGFQAEVPSLQDQRHAHSDPHNALLLWTPWDDLENPSTQHRVESLLMMSCSSVCPGGGTNSEYALHSLSKSKGDFLITLEKMLLQQWPVRHSNSSTPYHYAGSDRWSPLEKRLVNKAFRMYKKDFHQIHLMVGTKSVSQCVEYYYTWKKRLRLNVRPPVGLAITLPEGYLTTPSGLPSKLLEGNVRTQFGLHSTLPEGDMRTMVEVPSALPEGNSRTPVGLSSTLPEDNSVIMDGVGLEVNGCPTNKELSITKSPDLPRPTANSFVSPVIAGYNDGQVCLTQPSLNVQMVLHAPSTQNACQQIRVGPFSPLLLPGSGGCSPVQREVEWLHRTHCTGSDYLKTSPSLPGSNPRPNPSLHPFCSKPHPQPTTLYPCRECTKVFSKVKSRNAHMKTHRQQDGHTEMEELHCF</sequence>
<dbReference type="SMART" id="SM00355">
    <property type="entry name" value="ZnF_C2H2"/>
    <property type="match status" value="2"/>
</dbReference>
<keyword evidence="15" id="KW-1185">Reference proteome</keyword>
<keyword evidence="6" id="KW-0238">DNA-binding</keyword>
<dbReference type="InterPro" id="IPR051066">
    <property type="entry name" value="Trans_reg/Corepressor"/>
</dbReference>
<dbReference type="InterPro" id="IPR013087">
    <property type="entry name" value="Znf_C2H2_type"/>
</dbReference>
<feature type="compositionally biased region" description="Polar residues" evidence="10">
    <location>
        <begin position="410"/>
        <end position="423"/>
    </location>
</feature>
<comment type="caution">
    <text evidence="14">The sequence shown here is derived from an EMBL/GenBank/DDBJ whole genome shotgun (WGS) entry which is preliminary data.</text>
</comment>
<keyword evidence="5" id="KW-0805">Transcription regulation</keyword>
<dbReference type="GO" id="GO:0008270">
    <property type="term" value="F:zinc ion binding"/>
    <property type="evidence" value="ECO:0007669"/>
    <property type="project" value="UniProtKB-KW"/>
</dbReference>
<feature type="domain" description="C2H2-type" evidence="11">
    <location>
        <begin position="491"/>
        <end position="518"/>
    </location>
</feature>
<name>A0ABD0WHJ4_UMBPY</name>
<feature type="compositionally biased region" description="Basic and acidic residues" evidence="10">
    <location>
        <begin position="1047"/>
        <end position="1061"/>
    </location>
</feature>
<keyword evidence="2" id="KW-0479">Metal-binding</keyword>
<proteinExistence type="predicted"/>
<dbReference type="InterPro" id="IPR001005">
    <property type="entry name" value="SANT/Myb"/>
</dbReference>
<dbReference type="PROSITE" id="PS51293">
    <property type="entry name" value="SANT"/>
    <property type="match status" value="1"/>
</dbReference>
<evidence type="ECO:0000256" key="8">
    <source>
        <dbReference type="ARBA" id="ARBA00023242"/>
    </source>
</evidence>
<dbReference type="Pfam" id="PF13912">
    <property type="entry name" value="zf-C2H2_6"/>
    <property type="match status" value="2"/>
</dbReference>
<evidence type="ECO:0000256" key="1">
    <source>
        <dbReference type="ARBA" id="ARBA00004123"/>
    </source>
</evidence>
<evidence type="ECO:0000259" key="13">
    <source>
        <dbReference type="PROSITE" id="PS51293"/>
    </source>
</evidence>
<dbReference type="EMBL" id="JAGEUA010000007">
    <property type="protein sequence ID" value="KAL0969363.1"/>
    <property type="molecule type" value="Genomic_DNA"/>
</dbReference>
<gene>
    <name evidence="14" type="ORF">UPYG_G00226090</name>
</gene>
<dbReference type="Pfam" id="PF00249">
    <property type="entry name" value="Myb_DNA-binding"/>
    <property type="match status" value="1"/>
</dbReference>
<dbReference type="PANTHER" id="PTHR16089:SF19">
    <property type="entry name" value="TRANSCRIPTIONAL-REGULATING FACTOR 1"/>
    <property type="match status" value="1"/>
</dbReference>
<evidence type="ECO:0000256" key="7">
    <source>
        <dbReference type="ARBA" id="ARBA00023163"/>
    </source>
</evidence>
<dbReference type="PROSITE" id="PS51156">
    <property type="entry name" value="ELM2"/>
    <property type="match status" value="1"/>
</dbReference>
<dbReference type="AlphaFoldDB" id="A0ABD0WHJ4"/>
<feature type="compositionally biased region" description="Pro residues" evidence="10">
    <location>
        <begin position="84"/>
        <end position="100"/>
    </location>
</feature>
<feature type="compositionally biased region" description="Low complexity" evidence="10">
    <location>
        <begin position="311"/>
        <end position="334"/>
    </location>
</feature>
<evidence type="ECO:0000256" key="10">
    <source>
        <dbReference type="SAM" id="MobiDB-lite"/>
    </source>
</evidence>
<comment type="subcellular location">
    <subcellularLocation>
        <location evidence="1">Nucleus</location>
    </subcellularLocation>
</comment>
<feature type="compositionally biased region" description="Basic and acidic residues" evidence="10">
    <location>
        <begin position="121"/>
        <end position="131"/>
    </location>
</feature>
<feature type="region of interest" description="Disordered" evidence="10">
    <location>
        <begin position="1040"/>
        <end position="1061"/>
    </location>
</feature>
<dbReference type="InterPro" id="IPR017884">
    <property type="entry name" value="SANT_dom"/>
</dbReference>
<evidence type="ECO:0000256" key="9">
    <source>
        <dbReference type="PROSITE-ProRule" id="PRU00042"/>
    </source>
</evidence>
<dbReference type="SMART" id="SM01189">
    <property type="entry name" value="ELM2"/>
    <property type="match status" value="1"/>
</dbReference>
<protein>
    <recommendedName>
        <fullName evidence="16">Transcriptional-regulating factor 1-like</fullName>
    </recommendedName>
</protein>
<evidence type="ECO:0000256" key="5">
    <source>
        <dbReference type="ARBA" id="ARBA00023015"/>
    </source>
</evidence>
<keyword evidence="8" id="KW-0539">Nucleus</keyword>
<dbReference type="SMART" id="SM00717">
    <property type="entry name" value="SANT"/>
    <property type="match status" value="1"/>
</dbReference>
<evidence type="ECO:0008006" key="16">
    <source>
        <dbReference type="Google" id="ProtNLM"/>
    </source>
</evidence>
<evidence type="ECO:0000256" key="3">
    <source>
        <dbReference type="ARBA" id="ARBA00022771"/>
    </source>
</evidence>
<reference evidence="14 15" key="1">
    <citation type="submission" date="2024-06" db="EMBL/GenBank/DDBJ databases">
        <authorList>
            <person name="Pan Q."/>
            <person name="Wen M."/>
            <person name="Jouanno E."/>
            <person name="Zahm M."/>
            <person name="Klopp C."/>
            <person name="Cabau C."/>
            <person name="Louis A."/>
            <person name="Berthelot C."/>
            <person name="Parey E."/>
            <person name="Roest Crollius H."/>
            <person name="Montfort J."/>
            <person name="Robinson-Rechavi M."/>
            <person name="Bouchez O."/>
            <person name="Lampietro C."/>
            <person name="Lopez Roques C."/>
            <person name="Donnadieu C."/>
            <person name="Postlethwait J."/>
            <person name="Bobe J."/>
            <person name="Verreycken H."/>
            <person name="Guiguen Y."/>
        </authorList>
    </citation>
    <scope>NUCLEOTIDE SEQUENCE [LARGE SCALE GENOMIC DNA]</scope>
    <source>
        <strain evidence="14">Up_M1</strain>
        <tissue evidence="14">Testis</tissue>
    </source>
</reference>
<feature type="region of interest" description="Disordered" evidence="10">
    <location>
        <begin position="992"/>
        <end position="1014"/>
    </location>
</feature>
<feature type="compositionally biased region" description="Polar residues" evidence="10">
    <location>
        <begin position="159"/>
        <end position="195"/>
    </location>
</feature>
<dbReference type="Pfam" id="PF01448">
    <property type="entry name" value="ELM2"/>
    <property type="match status" value="1"/>
</dbReference>
<feature type="domain" description="ELM2" evidence="12">
    <location>
        <begin position="647"/>
        <end position="738"/>
    </location>
</feature>
<dbReference type="PANTHER" id="PTHR16089">
    <property type="entry name" value="REST COREPRESSOR COREST PROTEIN-RELATED"/>
    <property type="match status" value="1"/>
</dbReference>
<feature type="domain" description="SANT" evidence="13">
    <location>
        <begin position="753"/>
        <end position="804"/>
    </location>
</feature>
<accession>A0ABD0WHJ4</accession>
<dbReference type="InterPro" id="IPR000949">
    <property type="entry name" value="ELM2_dom"/>
</dbReference>
<organism evidence="14 15">
    <name type="scientific">Umbra pygmaea</name>
    <name type="common">Eastern mudminnow</name>
    <dbReference type="NCBI Taxonomy" id="75934"/>
    <lineage>
        <taxon>Eukaryota</taxon>
        <taxon>Metazoa</taxon>
        <taxon>Chordata</taxon>
        <taxon>Craniata</taxon>
        <taxon>Vertebrata</taxon>
        <taxon>Euteleostomi</taxon>
        <taxon>Actinopterygii</taxon>
        <taxon>Neopterygii</taxon>
        <taxon>Teleostei</taxon>
        <taxon>Protacanthopterygii</taxon>
        <taxon>Esociformes</taxon>
        <taxon>Umbridae</taxon>
        <taxon>Umbra</taxon>
    </lineage>
</organism>
<dbReference type="PROSITE" id="PS50157">
    <property type="entry name" value="ZINC_FINGER_C2H2_2"/>
    <property type="match status" value="2"/>
</dbReference>